<comment type="subunit">
    <text evidence="4">Interacts with 100S ribosomes.</text>
</comment>
<name>A0A1B7XBN8_9BACT</name>
<dbReference type="InterPro" id="IPR038416">
    <property type="entry name" value="Ribosom_S30AE_C_sf"/>
</dbReference>
<dbReference type="PANTHER" id="PTHR33231:SF1">
    <property type="entry name" value="30S RIBOSOMAL PROTEIN"/>
    <property type="match status" value="1"/>
</dbReference>
<dbReference type="Proteomes" id="UP000091979">
    <property type="component" value="Unassembled WGS sequence"/>
</dbReference>
<dbReference type="HAMAP" id="MF_00839">
    <property type="entry name" value="HPF"/>
    <property type="match status" value="1"/>
</dbReference>
<dbReference type="Pfam" id="PF16321">
    <property type="entry name" value="Ribosom_S30AE_C"/>
    <property type="match status" value="1"/>
</dbReference>
<comment type="similarity">
    <text evidence="4">Belongs to the HPF/YfiA ribosome-associated protein family. Long HPF subfamily.</text>
</comment>
<protein>
    <recommendedName>
        <fullName evidence="3 4">Ribosome hibernation promoting factor</fullName>
        <shortName evidence="4">HPF</shortName>
    </recommendedName>
</protein>
<evidence type="ECO:0000259" key="5">
    <source>
        <dbReference type="Pfam" id="PF16321"/>
    </source>
</evidence>
<comment type="subcellular location">
    <subcellularLocation>
        <location evidence="4">Cytoplasm</location>
    </subcellularLocation>
</comment>
<accession>A0A1B7XBN8</accession>
<keyword evidence="7" id="KW-1185">Reference proteome</keyword>
<evidence type="ECO:0000313" key="7">
    <source>
        <dbReference type="Proteomes" id="UP000091979"/>
    </source>
</evidence>
<evidence type="ECO:0000256" key="4">
    <source>
        <dbReference type="HAMAP-Rule" id="MF_00839"/>
    </source>
</evidence>
<dbReference type="EMBL" id="JXMS01000018">
    <property type="protein sequence ID" value="OBQ50133.1"/>
    <property type="molecule type" value="Genomic_DNA"/>
</dbReference>
<dbReference type="Gene3D" id="3.30.160.100">
    <property type="entry name" value="Ribosome hibernation promotion factor-like"/>
    <property type="match status" value="1"/>
</dbReference>
<dbReference type="NCBIfam" id="TIGR00741">
    <property type="entry name" value="yfiA"/>
    <property type="match status" value="1"/>
</dbReference>
<dbReference type="GO" id="GO:0022627">
    <property type="term" value="C:cytosolic small ribosomal subunit"/>
    <property type="evidence" value="ECO:0007669"/>
    <property type="project" value="TreeGrafter"/>
</dbReference>
<dbReference type="STRING" id="1560234.SP90_10885"/>
<comment type="subunit">
    <text evidence="2">Associates exclusively with 100S ribosomes, which are dimers of 70S ribosomes.</text>
</comment>
<evidence type="ECO:0000256" key="2">
    <source>
        <dbReference type="ARBA" id="ARBA00038695"/>
    </source>
</evidence>
<evidence type="ECO:0000313" key="6">
    <source>
        <dbReference type="EMBL" id="OBQ50133.1"/>
    </source>
</evidence>
<dbReference type="InterPro" id="IPR032528">
    <property type="entry name" value="Ribosom_S30AE_C"/>
</dbReference>
<proteinExistence type="inferred from homology"/>
<dbReference type="SUPFAM" id="SSF69754">
    <property type="entry name" value="Ribosome binding protein Y (YfiA homologue)"/>
    <property type="match status" value="1"/>
</dbReference>
<dbReference type="PATRIC" id="fig|1560234.3.peg.1032"/>
<sequence>MNIAFTFKNFEPSNHLKAYAERRFSKLGRFLPNPEHLEMQVSLSVDNFRHKAEISLVSDNLNLSATEQSEDMYATVDLVRDKLKAQIIRRTEKSQAKRNGAEKFVLEGSMPPEEAAESERTIIGMDKFVPKPMDLDEAAMQLDALEYGFLVFLNAETERVNVIYRRKDNNFGLIDPVL</sequence>
<dbReference type="OrthoDB" id="9794975at2"/>
<feature type="domain" description="Sigma 54 modulation/S30EA ribosomal protein C-terminal" evidence="5">
    <location>
        <begin position="118"/>
        <end position="173"/>
    </location>
</feature>
<comment type="function">
    <text evidence="4">Required for dimerization of active 70S ribosomes into 100S ribosomes in stationary phase; 100S ribosomes are translationally inactive and sometimes present during exponential growth.</text>
</comment>
<organism evidence="6 7">
    <name type="scientific">Halodesulfovibrio spirochaetisodalis</name>
    <dbReference type="NCBI Taxonomy" id="1560234"/>
    <lineage>
        <taxon>Bacteria</taxon>
        <taxon>Pseudomonadati</taxon>
        <taxon>Thermodesulfobacteriota</taxon>
        <taxon>Desulfovibrionia</taxon>
        <taxon>Desulfovibrionales</taxon>
        <taxon>Desulfovibrionaceae</taxon>
        <taxon>Halodesulfovibrio</taxon>
    </lineage>
</organism>
<dbReference type="InterPro" id="IPR034694">
    <property type="entry name" value="HPF_long/plastid"/>
</dbReference>
<keyword evidence="1 4" id="KW-0810">Translation regulation</keyword>
<dbReference type="InterPro" id="IPR050574">
    <property type="entry name" value="HPF/YfiA_ribosome-assoc"/>
</dbReference>
<dbReference type="PANTHER" id="PTHR33231">
    <property type="entry name" value="30S RIBOSOMAL PROTEIN"/>
    <property type="match status" value="1"/>
</dbReference>
<dbReference type="InterPro" id="IPR036567">
    <property type="entry name" value="RHF-like"/>
</dbReference>
<evidence type="ECO:0000256" key="1">
    <source>
        <dbReference type="ARBA" id="ARBA00022845"/>
    </source>
</evidence>
<evidence type="ECO:0000256" key="3">
    <source>
        <dbReference type="ARBA" id="ARBA00041148"/>
    </source>
</evidence>
<dbReference type="Gene3D" id="3.30.505.50">
    <property type="entry name" value="Sigma 54 modulation/S30EA ribosomal protein, C-terminal domain"/>
    <property type="match status" value="1"/>
</dbReference>
<dbReference type="AlphaFoldDB" id="A0A1B7XBN8"/>
<dbReference type="CDD" id="cd00552">
    <property type="entry name" value="RaiA"/>
    <property type="match status" value="1"/>
</dbReference>
<dbReference type="GO" id="GO:0045900">
    <property type="term" value="P:negative regulation of translational elongation"/>
    <property type="evidence" value="ECO:0007669"/>
    <property type="project" value="TreeGrafter"/>
</dbReference>
<reference evidence="6 7" key="1">
    <citation type="submission" date="2015-01" db="EMBL/GenBank/DDBJ databases">
        <title>Desulfovibrio sp. JC271 draft genome sequence.</title>
        <authorList>
            <person name="Shivani Y."/>
            <person name="Subhash Y."/>
            <person name="Sasikala C."/>
            <person name="Ramana C.V."/>
        </authorList>
    </citation>
    <scope>NUCLEOTIDE SEQUENCE [LARGE SCALE GENOMIC DNA]</scope>
    <source>
        <strain evidence="6 7">JC271</strain>
    </source>
</reference>
<dbReference type="GO" id="GO:0043024">
    <property type="term" value="F:ribosomal small subunit binding"/>
    <property type="evidence" value="ECO:0007669"/>
    <property type="project" value="TreeGrafter"/>
</dbReference>
<dbReference type="InterPro" id="IPR003489">
    <property type="entry name" value="RHF/RaiA"/>
</dbReference>
<dbReference type="Pfam" id="PF02482">
    <property type="entry name" value="Ribosomal_S30AE"/>
    <property type="match status" value="1"/>
</dbReference>
<gene>
    <name evidence="4" type="primary">hpf</name>
    <name evidence="6" type="ORF">SP90_10885</name>
</gene>
<comment type="caution">
    <text evidence="6">The sequence shown here is derived from an EMBL/GenBank/DDBJ whole genome shotgun (WGS) entry which is preliminary data.</text>
</comment>
<keyword evidence="4" id="KW-0963">Cytoplasm</keyword>
<dbReference type="RefSeq" id="WP_066855806.1">
    <property type="nucleotide sequence ID" value="NZ_JXMS01000018.1"/>
</dbReference>